<dbReference type="EMBL" id="CP126210">
    <property type="protein sequence ID" value="WIA12377.1"/>
    <property type="molecule type" value="Genomic_DNA"/>
</dbReference>
<protein>
    <submittedName>
        <fullName evidence="1">Uncharacterized protein</fullName>
    </submittedName>
</protein>
<gene>
    <name evidence="1" type="ORF">OEZ85_012424</name>
</gene>
<proteinExistence type="predicted"/>
<organism evidence="1 2">
    <name type="scientific">Tetradesmus obliquus</name>
    <name type="common">Green alga</name>
    <name type="synonym">Acutodesmus obliquus</name>
    <dbReference type="NCBI Taxonomy" id="3088"/>
    <lineage>
        <taxon>Eukaryota</taxon>
        <taxon>Viridiplantae</taxon>
        <taxon>Chlorophyta</taxon>
        <taxon>core chlorophytes</taxon>
        <taxon>Chlorophyceae</taxon>
        <taxon>CS clade</taxon>
        <taxon>Sphaeropleales</taxon>
        <taxon>Scenedesmaceae</taxon>
        <taxon>Tetradesmus</taxon>
    </lineage>
</organism>
<accession>A0ABY8TVN1</accession>
<name>A0ABY8TVN1_TETOB</name>
<sequence>MGCSQALGALLQLVCQHNSNVKLLELATEELVKRWLAAAAACILMAVYADPCSSWAVAQQRHTVWDHQALCNDS</sequence>
<keyword evidence="2" id="KW-1185">Reference proteome</keyword>
<dbReference type="Proteomes" id="UP001244341">
    <property type="component" value="Chromosome 3b"/>
</dbReference>
<reference evidence="1 2" key="1">
    <citation type="submission" date="2023-05" db="EMBL/GenBank/DDBJ databases">
        <title>A 100% complete, gapless, phased diploid assembly of the Scenedesmus obliquus UTEX 3031 genome.</title>
        <authorList>
            <person name="Biondi T.C."/>
            <person name="Hanschen E.R."/>
            <person name="Kwon T."/>
            <person name="Eng W."/>
            <person name="Kruse C.P.S."/>
            <person name="Koehler S.I."/>
            <person name="Kunde Y."/>
            <person name="Gleasner C.D."/>
            <person name="You Mak K.T."/>
            <person name="Polle J."/>
            <person name="Hovde B.T."/>
            <person name="Starkenburg S.R."/>
        </authorList>
    </citation>
    <scope>NUCLEOTIDE SEQUENCE [LARGE SCALE GENOMIC DNA]</scope>
    <source>
        <strain evidence="1 2">DOE0152z</strain>
    </source>
</reference>
<evidence type="ECO:0000313" key="2">
    <source>
        <dbReference type="Proteomes" id="UP001244341"/>
    </source>
</evidence>
<evidence type="ECO:0000313" key="1">
    <source>
        <dbReference type="EMBL" id="WIA12377.1"/>
    </source>
</evidence>